<feature type="domain" description="ABC transmembrane type-1" evidence="12">
    <location>
        <begin position="123"/>
        <end position="389"/>
    </location>
</feature>
<keyword evidence="5" id="KW-0547">Nucleotide-binding</keyword>
<keyword evidence="7 10" id="KW-1133">Transmembrane helix</keyword>
<accession>A0A0A1TZH0</accession>
<dbReference type="FunFam" id="1.20.1560.10:FF:000148">
    <property type="entry name" value="ATP-binding cassette protein putative"/>
    <property type="match status" value="1"/>
</dbReference>
<evidence type="ECO:0000256" key="8">
    <source>
        <dbReference type="ARBA" id="ARBA00023136"/>
    </source>
</evidence>
<dbReference type="CDD" id="cd18580">
    <property type="entry name" value="ABC_6TM_ABCC_D2"/>
    <property type="match status" value="1"/>
</dbReference>
<dbReference type="VEuPathDB" id="AmoebaDB:EIN_317810"/>
<feature type="transmembrane region" description="Helical" evidence="10">
    <location>
        <begin position="816"/>
        <end position="835"/>
    </location>
</feature>
<dbReference type="EMBL" id="KB206890">
    <property type="protein sequence ID" value="ELP86982.1"/>
    <property type="molecule type" value="Genomic_DNA"/>
</dbReference>
<evidence type="ECO:0000256" key="1">
    <source>
        <dbReference type="ARBA" id="ARBA00004141"/>
    </source>
</evidence>
<comment type="similarity">
    <text evidence="2">Belongs to the ABC transporter superfamily. ABCC family. Conjugate transporter (TC 3.A.1.208) subfamily.</text>
</comment>
<feature type="transmembrane region" description="Helical" evidence="10">
    <location>
        <begin position="930"/>
        <end position="948"/>
    </location>
</feature>
<dbReference type="GO" id="GO:0016887">
    <property type="term" value="F:ATP hydrolysis activity"/>
    <property type="evidence" value="ECO:0007669"/>
    <property type="project" value="InterPro"/>
</dbReference>
<feature type="transmembrane region" description="Helical" evidence="10">
    <location>
        <begin position="256"/>
        <end position="283"/>
    </location>
</feature>
<feature type="domain" description="ABC transporter" evidence="11">
    <location>
        <begin position="428"/>
        <end position="649"/>
    </location>
</feature>
<feature type="domain" description="ABC transmembrane type-1" evidence="12">
    <location>
        <begin position="700"/>
        <end position="985"/>
    </location>
</feature>
<keyword evidence="14" id="KW-1185">Reference proteome</keyword>
<feature type="transmembrane region" description="Helical" evidence="10">
    <location>
        <begin position="231"/>
        <end position="250"/>
    </location>
</feature>
<evidence type="ECO:0000256" key="9">
    <source>
        <dbReference type="SAM" id="MobiDB-lite"/>
    </source>
</evidence>
<keyword evidence="6" id="KW-0067">ATP-binding</keyword>
<feature type="transmembrane region" description="Helical" evidence="10">
    <location>
        <begin position="151"/>
        <end position="169"/>
    </location>
</feature>
<dbReference type="KEGG" id="eiv:EIN_317810"/>
<comment type="subcellular location">
    <subcellularLocation>
        <location evidence="1">Membrane</location>
        <topology evidence="1">Multi-pass membrane protein</topology>
    </subcellularLocation>
</comment>
<evidence type="ECO:0000313" key="14">
    <source>
        <dbReference type="Proteomes" id="UP000014680"/>
    </source>
</evidence>
<evidence type="ECO:0000256" key="4">
    <source>
        <dbReference type="ARBA" id="ARBA00022692"/>
    </source>
</evidence>
<dbReference type="InterPro" id="IPR003593">
    <property type="entry name" value="AAA+_ATPase"/>
</dbReference>
<dbReference type="InterPro" id="IPR017871">
    <property type="entry name" value="ABC_transporter-like_CS"/>
</dbReference>
<dbReference type="GO" id="GO:0005524">
    <property type="term" value="F:ATP binding"/>
    <property type="evidence" value="ECO:0007669"/>
    <property type="project" value="UniProtKB-KW"/>
</dbReference>
<feature type="transmembrane region" description="Helical" evidence="10">
    <location>
        <begin position="742"/>
        <end position="775"/>
    </location>
</feature>
<dbReference type="SUPFAM" id="SSF52540">
    <property type="entry name" value="P-loop containing nucleoside triphosphate hydrolases"/>
    <property type="match status" value="1"/>
</dbReference>
<dbReference type="InterPro" id="IPR044726">
    <property type="entry name" value="ABCC_6TM_D2"/>
</dbReference>
<dbReference type="InterPro" id="IPR011527">
    <property type="entry name" value="ABC1_TM_dom"/>
</dbReference>
<name>A0A0A1TZH0_ENTIV</name>
<dbReference type="GO" id="GO:0140359">
    <property type="term" value="F:ABC-type transporter activity"/>
    <property type="evidence" value="ECO:0007669"/>
    <property type="project" value="InterPro"/>
</dbReference>
<dbReference type="PANTHER" id="PTHR24223">
    <property type="entry name" value="ATP-BINDING CASSETTE SUB-FAMILY C"/>
    <property type="match status" value="1"/>
</dbReference>
<dbReference type="InterPro" id="IPR050173">
    <property type="entry name" value="ABC_transporter_C-like"/>
</dbReference>
<keyword evidence="8 10" id="KW-0472">Membrane</keyword>
<feature type="transmembrane region" description="Helical" evidence="10">
    <location>
        <begin position="698"/>
        <end position="718"/>
    </location>
</feature>
<dbReference type="SMART" id="SM00382">
    <property type="entry name" value="AAA"/>
    <property type="match status" value="1"/>
</dbReference>
<evidence type="ECO:0000259" key="12">
    <source>
        <dbReference type="PROSITE" id="PS50929"/>
    </source>
</evidence>
<dbReference type="GeneID" id="14885942"/>
<dbReference type="FunFam" id="3.40.50.300:FF:000997">
    <property type="entry name" value="Multidrug resistance-associated protein 1"/>
    <property type="match status" value="1"/>
</dbReference>
<feature type="region of interest" description="Disordered" evidence="9">
    <location>
        <begin position="1"/>
        <end position="23"/>
    </location>
</feature>
<evidence type="ECO:0000256" key="3">
    <source>
        <dbReference type="ARBA" id="ARBA00022448"/>
    </source>
</evidence>
<evidence type="ECO:0000256" key="2">
    <source>
        <dbReference type="ARBA" id="ARBA00009726"/>
    </source>
</evidence>
<dbReference type="InterPro" id="IPR003439">
    <property type="entry name" value="ABC_transporter-like_ATP-bd"/>
</dbReference>
<dbReference type="PANTHER" id="PTHR24223:SF456">
    <property type="entry name" value="MULTIDRUG RESISTANCE-ASSOCIATED PROTEIN LETHAL(2)03659"/>
    <property type="match status" value="1"/>
</dbReference>
<dbReference type="OMA" id="YCISFER"/>
<evidence type="ECO:0000256" key="10">
    <source>
        <dbReference type="SAM" id="Phobius"/>
    </source>
</evidence>
<dbReference type="FunFam" id="1.20.1560.10:FF:000149">
    <property type="entry name" value="ATP-binding cassette protein, putative"/>
    <property type="match status" value="1"/>
</dbReference>
<feature type="transmembrane region" description="Helical" evidence="10">
    <location>
        <begin position="118"/>
        <end position="139"/>
    </location>
</feature>
<organism evidence="13 14">
    <name type="scientific">Entamoeba invadens IP1</name>
    <dbReference type="NCBI Taxonomy" id="370355"/>
    <lineage>
        <taxon>Eukaryota</taxon>
        <taxon>Amoebozoa</taxon>
        <taxon>Evosea</taxon>
        <taxon>Archamoebae</taxon>
        <taxon>Mastigamoebida</taxon>
        <taxon>Entamoebidae</taxon>
        <taxon>Entamoeba</taxon>
    </lineage>
</organism>
<evidence type="ECO:0000313" key="13">
    <source>
        <dbReference type="EMBL" id="ELP86982.1"/>
    </source>
</evidence>
<evidence type="ECO:0000256" key="5">
    <source>
        <dbReference type="ARBA" id="ARBA00022741"/>
    </source>
</evidence>
<dbReference type="PROSITE" id="PS00211">
    <property type="entry name" value="ABC_TRANSPORTER_1"/>
    <property type="match status" value="1"/>
</dbReference>
<dbReference type="CDD" id="cd03250">
    <property type="entry name" value="ABCC_MRP_domain1"/>
    <property type="match status" value="1"/>
</dbReference>
<evidence type="ECO:0000259" key="11">
    <source>
        <dbReference type="PROSITE" id="PS50893"/>
    </source>
</evidence>
<reference evidence="13 14" key="1">
    <citation type="submission" date="2012-10" db="EMBL/GenBank/DDBJ databases">
        <authorList>
            <person name="Zafar N."/>
            <person name="Inman J."/>
            <person name="Hall N."/>
            <person name="Lorenzi H."/>
            <person name="Caler E."/>
        </authorList>
    </citation>
    <scope>NUCLEOTIDE SEQUENCE [LARGE SCALE GENOMIC DNA]</scope>
    <source>
        <strain evidence="13 14">IP1</strain>
    </source>
</reference>
<dbReference type="Proteomes" id="UP000014680">
    <property type="component" value="Unassembled WGS sequence"/>
</dbReference>
<dbReference type="OrthoDB" id="29192at2759"/>
<dbReference type="Gene3D" id="1.20.1560.10">
    <property type="entry name" value="ABC transporter type 1, transmembrane domain"/>
    <property type="match status" value="2"/>
</dbReference>
<evidence type="ECO:0000256" key="7">
    <source>
        <dbReference type="ARBA" id="ARBA00022989"/>
    </source>
</evidence>
<dbReference type="Pfam" id="PF00664">
    <property type="entry name" value="ABC_membrane"/>
    <property type="match status" value="2"/>
</dbReference>
<dbReference type="AlphaFoldDB" id="A0A0A1TZH0"/>
<dbReference type="InterPro" id="IPR027417">
    <property type="entry name" value="P-loop_NTPase"/>
</dbReference>
<feature type="transmembrane region" description="Helical" evidence="10">
    <location>
        <begin position="841"/>
        <end position="865"/>
    </location>
</feature>
<sequence>MSEKQILNDIELQDENEKESLSSTEEETYFENDDVARYEKKKINPFFKFFRTLFFRMTFDQILKGRKGNLSIKDMNEIPRTLRLEKYERQLSKQWSKEEHSKHPSLFRAIFRQEWMQFVLIYFTTAIYELFALAFPLMSSFIIKWLNKEDAGVGMGILWIALTILFQLITTLSSEFTKKWAFTLGLRIRNGLIGIIYDKALKLNSAGIVEPGKLINLMGNDCPVYIGNIEMIMFGSASPVMFIVLFVLIWNNMGKWVYVPLVVFVVFVALNVFFGMMYGFFYYKFIYAKDKRLSFFSEILKNIKFVKYNRWEKPMVKKTLAKRVLEIIFLFFVGFSRSLFFSLAIQIGSAMSIAIFTVMIFKEAQFQLAAVITTISLFNSIRVPVRTIGLLATCTSTINVAMTRIEKFLLTRELPPISINNSSSENAIEMKNVKFIYPNGETAFECEDLNIKKGEFVCVIGSVGSGKSSFLMSVLSELERQEGDVTINGKVTYASQNPWLMNSSVRENILFLNSFDKKKYNQVVKDACLVTDIDSLMGGDAYVVSEKGSNLSGGQRQRIALARALYDSKDIMLLDDPLSAVDFQVGTYIFENAIQKSLKQKTRIIVTNQMYLLEKADRILVLENNKLAFNGSLEELKKSDLASSQLVKTLSVKSEKAEDQTEEIITGDAYATKVREESREVGRLPLSVYFNYIKSGSFILFAMVVLMLVGRIVALYYYNASLTKWGKSLHPLLKLPQGKKEFFYQFCYSFIGDTVGVFGCEICLVLFCITVSVRLHKQTINKLLRCKLGFFDITPIGRIQNLFTRDFHMLDFNMPYYIEPLIVNISTILITFITIVQTSIYLVIMVLAILIIFVAIYSFVIKPVIELQRLDSIMRGPIFVHFDQTILGLPIVRASGAQISFKEKLIAKVKNNTVALYACKMTKYWFLQRSDWIGALISIVTVIVIVVTKLKHSMEPSLAGTALTNITSIPTSITNFAMSLIEIETFMQSTERILMINKLRNEESERVKEKYVEPSKLWPTTGKIEFVDFKFRYRRGLPVVLNKISAVVEDKEKLVLLVELVVESPL</sequence>
<dbReference type="PROSITE" id="PS50929">
    <property type="entry name" value="ABC_TM1F"/>
    <property type="match status" value="2"/>
</dbReference>
<keyword evidence="3" id="KW-0813">Transport</keyword>
<dbReference type="RefSeq" id="XP_004253753.1">
    <property type="nucleotide sequence ID" value="XM_004253705.1"/>
</dbReference>
<dbReference type="Gene3D" id="3.40.50.300">
    <property type="entry name" value="P-loop containing nucleotide triphosphate hydrolases"/>
    <property type="match status" value="1"/>
</dbReference>
<dbReference type="Pfam" id="PF00005">
    <property type="entry name" value="ABC_tran"/>
    <property type="match status" value="1"/>
</dbReference>
<keyword evidence="4 10" id="KW-0812">Transmembrane</keyword>
<proteinExistence type="inferred from homology"/>
<gene>
    <name evidence="13" type="ORF">EIN_317810</name>
</gene>
<dbReference type="GO" id="GO:0016020">
    <property type="term" value="C:membrane"/>
    <property type="evidence" value="ECO:0007669"/>
    <property type="project" value="UniProtKB-SubCell"/>
</dbReference>
<dbReference type="InterPro" id="IPR036640">
    <property type="entry name" value="ABC1_TM_sf"/>
</dbReference>
<dbReference type="SUPFAM" id="SSF90123">
    <property type="entry name" value="ABC transporter transmembrane region"/>
    <property type="match status" value="2"/>
</dbReference>
<protein>
    <submittedName>
        <fullName evidence="13">Multidrug resistance-associated protein, putative</fullName>
    </submittedName>
</protein>
<dbReference type="PROSITE" id="PS50893">
    <property type="entry name" value="ABC_TRANSPORTER_2"/>
    <property type="match status" value="1"/>
</dbReference>
<evidence type="ECO:0000256" key="6">
    <source>
        <dbReference type="ARBA" id="ARBA00022840"/>
    </source>
</evidence>